<dbReference type="GO" id="GO:0004252">
    <property type="term" value="F:serine-type endopeptidase activity"/>
    <property type="evidence" value="ECO:0007669"/>
    <property type="project" value="InterPro"/>
</dbReference>
<feature type="active site" evidence="10">
    <location>
        <position position="81"/>
    </location>
</feature>
<dbReference type="PRINTS" id="PR00727">
    <property type="entry name" value="LEADERPTASE"/>
</dbReference>
<dbReference type="InterPro" id="IPR036286">
    <property type="entry name" value="LexA/Signal_pep-like_sf"/>
</dbReference>
<organism evidence="14 15">
    <name type="scientific">Mycena albidolilacea</name>
    <dbReference type="NCBI Taxonomy" id="1033008"/>
    <lineage>
        <taxon>Eukaryota</taxon>
        <taxon>Fungi</taxon>
        <taxon>Dikarya</taxon>
        <taxon>Basidiomycota</taxon>
        <taxon>Agaricomycotina</taxon>
        <taxon>Agaricomycetes</taxon>
        <taxon>Agaricomycetidae</taxon>
        <taxon>Agaricales</taxon>
        <taxon>Marasmiineae</taxon>
        <taxon>Mycenaceae</taxon>
        <taxon>Mycena</taxon>
    </lineage>
</organism>
<evidence type="ECO:0000256" key="9">
    <source>
        <dbReference type="ARBA" id="ARBA00023136"/>
    </source>
</evidence>
<evidence type="ECO:0000256" key="8">
    <source>
        <dbReference type="ARBA" id="ARBA00023128"/>
    </source>
</evidence>
<dbReference type="AlphaFoldDB" id="A0AAD7F421"/>
<dbReference type="Proteomes" id="UP001218218">
    <property type="component" value="Unassembled WGS sequence"/>
</dbReference>
<evidence type="ECO:0000256" key="4">
    <source>
        <dbReference type="ARBA" id="ARBA00022692"/>
    </source>
</evidence>
<dbReference type="GO" id="GO:0042720">
    <property type="term" value="C:mitochondrial inner membrane peptidase complex"/>
    <property type="evidence" value="ECO:0007669"/>
    <property type="project" value="InterPro"/>
</dbReference>
<keyword evidence="15" id="KW-1185">Reference proteome</keyword>
<evidence type="ECO:0000256" key="12">
    <source>
        <dbReference type="SAM" id="SignalP"/>
    </source>
</evidence>
<dbReference type="Gene3D" id="2.10.109.10">
    <property type="entry name" value="Umud Fragment, subunit A"/>
    <property type="match status" value="1"/>
</dbReference>
<accession>A0AAD7F421</accession>
<keyword evidence="9" id="KW-0472">Membrane</keyword>
<evidence type="ECO:0000256" key="1">
    <source>
        <dbReference type="ARBA" id="ARBA00004434"/>
    </source>
</evidence>
<evidence type="ECO:0000256" key="5">
    <source>
        <dbReference type="ARBA" id="ARBA00022792"/>
    </source>
</evidence>
<dbReference type="CDD" id="cd06530">
    <property type="entry name" value="S26_SPase_I"/>
    <property type="match status" value="1"/>
</dbReference>
<feature type="signal peptide" evidence="12">
    <location>
        <begin position="1"/>
        <end position="31"/>
    </location>
</feature>
<dbReference type="InterPro" id="IPR037730">
    <property type="entry name" value="IMP2"/>
</dbReference>
<dbReference type="GO" id="GO:0006627">
    <property type="term" value="P:protein processing involved in protein targeting to mitochondrion"/>
    <property type="evidence" value="ECO:0007669"/>
    <property type="project" value="InterPro"/>
</dbReference>
<evidence type="ECO:0000256" key="7">
    <source>
        <dbReference type="ARBA" id="ARBA00022989"/>
    </source>
</evidence>
<reference evidence="14" key="1">
    <citation type="submission" date="2023-03" db="EMBL/GenBank/DDBJ databases">
        <title>Massive genome expansion in bonnet fungi (Mycena s.s.) driven by repeated elements and novel gene families across ecological guilds.</title>
        <authorList>
            <consortium name="Lawrence Berkeley National Laboratory"/>
            <person name="Harder C.B."/>
            <person name="Miyauchi S."/>
            <person name="Viragh M."/>
            <person name="Kuo A."/>
            <person name="Thoen E."/>
            <person name="Andreopoulos B."/>
            <person name="Lu D."/>
            <person name="Skrede I."/>
            <person name="Drula E."/>
            <person name="Henrissat B."/>
            <person name="Morin E."/>
            <person name="Kohler A."/>
            <person name="Barry K."/>
            <person name="LaButti K."/>
            <person name="Morin E."/>
            <person name="Salamov A."/>
            <person name="Lipzen A."/>
            <person name="Mereny Z."/>
            <person name="Hegedus B."/>
            <person name="Baldrian P."/>
            <person name="Stursova M."/>
            <person name="Weitz H."/>
            <person name="Taylor A."/>
            <person name="Grigoriev I.V."/>
            <person name="Nagy L.G."/>
            <person name="Martin F."/>
            <person name="Kauserud H."/>
        </authorList>
    </citation>
    <scope>NUCLEOTIDE SEQUENCE</scope>
    <source>
        <strain evidence="14">CBHHK002</strain>
    </source>
</reference>
<dbReference type="NCBIfam" id="TIGR02227">
    <property type="entry name" value="sigpep_I_bact"/>
    <property type="match status" value="1"/>
</dbReference>
<comment type="subcellular location">
    <subcellularLocation>
        <location evidence="1">Mitochondrion inner membrane</location>
        <topology evidence="1">Single-pass membrane protein</topology>
    </subcellularLocation>
</comment>
<comment type="similarity">
    <text evidence="2">Belongs to the peptidase S26 family. IMP2 subfamily.</text>
</comment>
<comment type="caution">
    <text evidence="14">The sequence shown here is derived from an EMBL/GenBank/DDBJ whole genome shotgun (WGS) entry which is preliminary data.</text>
</comment>
<keyword evidence="7" id="KW-1133">Transmembrane helix</keyword>
<dbReference type="EC" id="3.4.21.-" evidence="11"/>
<keyword evidence="6 11" id="KW-0378">Hydrolase</keyword>
<evidence type="ECO:0000313" key="14">
    <source>
        <dbReference type="EMBL" id="KAJ7368152.1"/>
    </source>
</evidence>
<protein>
    <recommendedName>
        <fullName evidence="11">Mitochondrial inner membrane protease subunit</fullName>
        <ecNumber evidence="11">3.4.21.-</ecNumber>
    </recommendedName>
</protein>
<evidence type="ECO:0000313" key="15">
    <source>
        <dbReference type="Proteomes" id="UP001218218"/>
    </source>
</evidence>
<dbReference type="InterPro" id="IPR000223">
    <property type="entry name" value="Pept_S26A_signal_pept_1"/>
</dbReference>
<sequence length="169" mass="19194">MPHLKRALSLLYWAPAAVLLTELCTVKRVSGRSMQPTLNPDSSLLWRDVGIFDRYSIHTRHRRGDIVVLKSPENPRYELIKRIIAIEGDTVYTRPPYLVREVRIPKNHVWVEGDGFHSQDSNSFGPVPLGLVDSRLLCLIWPVWRLGSPTGPVTPNLHSRVTPARSKCV</sequence>
<gene>
    <name evidence="14" type="ORF">DFH08DRAFT_830546</name>
</gene>
<keyword evidence="12" id="KW-0732">Signal</keyword>
<keyword evidence="3 11" id="KW-0645">Protease</keyword>
<evidence type="ECO:0000259" key="13">
    <source>
        <dbReference type="Pfam" id="PF10502"/>
    </source>
</evidence>
<feature type="chain" id="PRO_5042017319" description="Mitochondrial inner membrane protease subunit" evidence="12">
    <location>
        <begin position="32"/>
        <end position="169"/>
    </location>
</feature>
<proteinExistence type="inferred from homology"/>
<evidence type="ECO:0000256" key="10">
    <source>
        <dbReference type="PIRSR" id="PIRSR600223-1"/>
    </source>
</evidence>
<keyword evidence="8 11" id="KW-0496">Mitochondrion</keyword>
<evidence type="ECO:0000256" key="2">
    <source>
        <dbReference type="ARBA" id="ARBA00007066"/>
    </source>
</evidence>
<dbReference type="EMBL" id="JARIHO010000001">
    <property type="protein sequence ID" value="KAJ7368152.1"/>
    <property type="molecule type" value="Genomic_DNA"/>
</dbReference>
<dbReference type="Pfam" id="PF10502">
    <property type="entry name" value="Peptidase_S26"/>
    <property type="match status" value="1"/>
</dbReference>
<evidence type="ECO:0000256" key="3">
    <source>
        <dbReference type="ARBA" id="ARBA00022670"/>
    </source>
</evidence>
<evidence type="ECO:0000256" key="11">
    <source>
        <dbReference type="RuleBase" id="RU362041"/>
    </source>
</evidence>
<keyword evidence="5 11" id="KW-0999">Mitochondrion inner membrane</keyword>
<dbReference type="GO" id="GO:0006465">
    <property type="term" value="P:signal peptide processing"/>
    <property type="evidence" value="ECO:0007669"/>
    <property type="project" value="InterPro"/>
</dbReference>
<name>A0AAD7F421_9AGAR</name>
<keyword evidence="4" id="KW-0812">Transmembrane</keyword>
<dbReference type="PANTHER" id="PTHR46041">
    <property type="entry name" value="MITOCHONDRIAL INNER MEMBRANE PROTEASE SUBUNIT 2"/>
    <property type="match status" value="1"/>
</dbReference>
<dbReference type="PANTHER" id="PTHR46041:SF2">
    <property type="entry name" value="MITOCHONDRIAL INNER MEMBRANE PROTEASE SUBUNIT 2"/>
    <property type="match status" value="1"/>
</dbReference>
<dbReference type="SUPFAM" id="SSF51306">
    <property type="entry name" value="LexA/Signal peptidase"/>
    <property type="match status" value="1"/>
</dbReference>
<feature type="domain" description="Peptidase S26" evidence="13">
    <location>
        <begin position="14"/>
        <end position="92"/>
    </location>
</feature>
<dbReference type="InterPro" id="IPR019533">
    <property type="entry name" value="Peptidase_S26"/>
</dbReference>
<evidence type="ECO:0000256" key="6">
    <source>
        <dbReference type="ARBA" id="ARBA00022801"/>
    </source>
</evidence>
<feature type="active site" evidence="10">
    <location>
        <position position="33"/>
    </location>
</feature>